<keyword evidence="12" id="KW-0067">ATP-binding</keyword>
<dbReference type="KEGG" id="slut:H9L13_04565"/>
<dbReference type="GO" id="GO:0004673">
    <property type="term" value="F:protein histidine kinase activity"/>
    <property type="evidence" value="ECO:0007669"/>
    <property type="project" value="UniProtKB-EC"/>
</dbReference>
<dbReference type="Pfam" id="PF08448">
    <property type="entry name" value="PAS_4"/>
    <property type="match status" value="1"/>
</dbReference>
<name>A0A7G9SJY7_9SPHN</name>
<keyword evidence="6" id="KW-0285">Flavoprotein</keyword>
<evidence type="ECO:0000256" key="15">
    <source>
        <dbReference type="ARBA" id="ARBA00023170"/>
    </source>
</evidence>
<keyword evidence="10" id="KW-0547">Nucleotide-binding</keyword>
<dbReference type="Gene3D" id="3.30.565.10">
    <property type="entry name" value="Histidine kinase-like ATPase, C-terminal domain"/>
    <property type="match status" value="1"/>
</dbReference>
<keyword evidence="14" id="KW-0843">Virulence</keyword>
<dbReference type="NCBIfam" id="TIGR00229">
    <property type="entry name" value="sensory_box"/>
    <property type="match status" value="1"/>
</dbReference>
<keyword evidence="7" id="KW-0288">FMN</keyword>
<evidence type="ECO:0000256" key="14">
    <source>
        <dbReference type="ARBA" id="ARBA00023026"/>
    </source>
</evidence>
<sequence length="319" mass="34597">MSMTSVVLSLLEQSDDCIKVVAVDGSLQFMNCNGKKAMQIDDFATFAGLPWHTLWPAESQLAVQHSVTEANEGRAHRFEAFCPTAKGDPRWWEVTVSPLRNRDGDVSAILSTSRDITARIQREDELRTIAAEMRHRLRNAHTLGAAIAMAASRDAPEHRPFAMRLAERLSRLADVQAHLFDAGEGMTVKSLSDRTFSAFDDGTGRIVCTGGEDVELGEQGTRTLALVLGELATNSAKYGALGRGGEVRVETSVRDDHVEIVWEERFASDAQSPLAAPSSGQGTGLMQRMIALMGGQVQGEARPDGYRATISVSLAKVAQ</sequence>
<evidence type="ECO:0000256" key="2">
    <source>
        <dbReference type="ARBA" id="ARBA00012438"/>
    </source>
</evidence>
<dbReference type="GO" id="GO:0009881">
    <property type="term" value="F:photoreceptor activity"/>
    <property type="evidence" value="ECO:0007669"/>
    <property type="project" value="UniProtKB-KW"/>
</dbReference>
<dbReference type="InterPro" id="IPR035965">
    <property type="entry name" value="PAS-like_dom_sf"/>
</dbReference>
<dbReference type="EMBL" id="CP060718">
    <property type="protein sequence ID" value="QNN68162.1"/>
    <property type="molecule type" value="Genomic_DNA"/>
</dbReference>
<dbReference type="GO" id="GO:0005524">
    <property type="term" value="F:ATP binding"/>
    <property type="evidence" value="ECO:0007669"/>
    <property type="project" value="UniProtKB-KW"/>
</dbReference>
<dbReference type="EC" id="2.7.13.3" evidence="2"/>
<dbReference type="Pfam" id="PF07536">
    <property type="entry name" value="HWE_HK"/>
    <property type="match status" value="1"/>
</dbReference>
<evidence type="ECO:0000256" key="7">
    <source>
        <dbReference type="ARBA" id="ARBA00022643"/>
    </source>
</evidence>
<evidence type="ECO:0000256" key="8">
    <source>
        <dbReference type="ARBA" id="ARBA00022679"/>
    </source>
</evidence>
<dbReference type="SUPFAM" id="SSF55785">
    <property type="entry name" value="PYP-like sensor domain (PAS domain)"/>
    <property type="match status" value="1"/>
</dbReference>
<keyword evidence="18" id="KW-1185">Reference proteome</keyword>
<evidence type="ECO:0000256" key="4">
    <source>
        <dbReference type="ARBA" id="ARBA00022553"/>
    </source>
</evidence>
<reference evidence="17 18" key="1">
    <citation type="submission" date="2020-08" db="EMBL/GenBank/DDBJ databases">
        <title>Genome sequence of Sphingomonas lutea KCTC 23642T.</title>
        <authorList>
            <person name="Hyun D.-W."/>
            <person name="Bae J.-W."/>
        </authorList>
    </citation>
    <scope>NUCLEOTIDE SEQUENCE [LARGE SCALE GENOMIC DNA]</scope>
    <source>
        <strain evidence="17 18">KCTC 23642</strain>
    </source>
</reference>
<keyword evidence="11" id="KW-0418">Kinase</keyword>
<gene>
    <name evidence="17" type="ORF">H9L13_04565</name>
</gene>
<keyword evidence="13" id="KW-0157">Chromophore</keyword>
<evidence type="ECO:0000256" key="6">
    <source>
        <dbReference type="ARBA" id="ARBA00022630"/>
    </source>
</evidence>
<dbReference type="SMART" id="SM00911">
    <property type="entry name" value="HWE_HK"/>
    <property type="match status" value="1"/>
</dbReference>
<dbReference type="SMART" id="SM00086">
    <property type="entry name" value="PAC"/>
    <property type="match status" value="1"/>
</dbReference>
<keyword evidence="4" id="KW-0597">Phosphoprotein</keyword>
<proteinExistence type="predicted"/>
<protein>
    <recommendedName>
        <fullName evidence="2">histidine kinase</fullName>
        <ecNumber evidence="2">2.7.13.3</ecNumber>
    </recommendedName>
</protein>
<evidence type="ECO:0000256" key="3">
    <source>
        <dbReference type="ARBA" id="ARBA00022543"/>
    </source>
</evidence>
<evidence type="ECO:0000256" key="1">
    <source>
        <dbReference type="ARBA" id="ARBA00000085"/>
    </source>
</evidence>
<dbReference type="PANTHER" id="PTHR41523:SF8">
    <property type="entry name" value="ETHYLENE RESPONSE SENSOR PROTEIN"/>
    <property type="match status" value="1"/>
</dbReference>
<dbReference type="Proteomes" id="UP000515971">
    <property type="component" value="Chromosome"/>
</dbReference>
<evidence type="ECO:0000256" key="12">
    <source>
        <dbReference type="ARBA" id="ARBA00022840"/>
    </source>
</evidence>
<evidence type="ECO:0000256" key="5">
    <source>
        <dbReference type="ARBA" id="ARBA00022606"/>
    </source>
</evidence>
<dbReference type="AlphaFoldDB" id="A0A7G9SJY7"/>
<organism evidence="17 18">
    <name type="scientific">Sphingomonas lutea</name>
    <dbReference type="NCBI Taxonomy" id="1045317"/>
    <lineage>
        <taxon>Bacteria</taxon>
        <taxon>Pseudomonadati</taxon>
        <taxon>Pseudomonadota</taxon>
        <taxon>Alphaproteobacteria</taxon>
        <taxon>Sphingomonadales</taxon>
        <taxon>Sphingomonadaceae</taxon>
        <taxon>Sphingomonas</taxon>
    </lineage>
</organism>
<evidence type="ECO:0000256" key="13">
    <source>
        <dbReference type="ARBA" id="ARBA00022991"/>
    </source>
</evidence>
<dbReference type="CDD" id="cd00130">
    <property type="entry name" value="PAS"/>
    <property type="match status" value="1"/>
</dbReference>
<dbReference type="Gene3D" id="3.30.450.20">
    <property type="entry name" value="PAS domain"/>
    <property type="match status" value="1"/>
</dbReference>
<dbReference type="InterPro" id="IPR011102">
    <property type="entry name" value="Sig_transdc_His_kinase_HWE"/>
</dbReference>
<dbReference type="InterPro" id="IPR000700">
    <property type="entry name" value="PAS-assoc_C"/>
</dbReference>
<feature type="domain" description="PAC" evidence="16">
    <location>
        <begin position="76"/>
        <end position="128"/>
    </location>
</feature>
<evidence type="ECO:0000256" key="9">
    <source>
        <dbReference type="ARBA" id="ARBA00022737"/>
    </source>
</evidence>
<dbReference type="InterPro" id="IPR013656">
    <property type="entry name" value="PAS_4"/>
</dbReference>
<evidence type="ECO:0000313" key="18">
    <source>
        <dbReference type="Proteomes" id="UP000515971"/>
    </source>
</evidence>
<evidence type="ECO:0000259" key="16">
    <source>
        <dbReference type="PROSITE" id="PS50113"/>
    </source>
</evidence>
<comment type="catalytic activity">
    <reaction evidence="1">
        <text>ATP + protein L-histidine = ADP + protein N-phospho-L-histidine.</text>
        <dbReference type="EC" id="2.7.13.3"/>
    </reaction>
</comment>
<accession>A0A7G9SJY7</accession>
<keyword evidence="3" id="KW-0600">Photoreceptor protein</keyword>
<evidence type="ECO:0000256" key="11">
    <source>
        <dbReference type="ARBA" id="ARBA00022777"/>
    </source>
</evidence>
<keyword evidence="15" id="KW-0675">Receptor</keyword>
<dbReference type="PROSITE" id="PS50113">
    <property type="entry name" value="PAC"/>
    <property type="match status" value="1"/>
</dbReference>
<evidence type="ECO:0000313" key="17">
    <source>
        <dbReference type="EMBL" id="QNN68162.1"/>
    </source>
</evidence>
<keyword evidence="5" id="KW-0716">Sensory transduction</keyword>
<dbReference type="InterPro" id="IPR000014">
    <property type="entry name" value="PAS"/>
</dbReference>
<keyword evidence="8" id="KW-0808">Transferase</keyword>
<dbReference type="PANTHER" id="PTHR41523">
    <property type="entry name" value="TWO-COMPONENT SYSTEM SENSOR PROTEIN"/>
    <property type="match status" value="1"/>
</dbReference>
<evidence type="ECO:0000256" key="10">
    <source>
        <dbReference type="ARBA" id="ARBA00022741"/>
    </source>
</evidence>
<dbReference type="SUPFAM" id="SSF55874">
    <property type="entry name" value="ATPase domain of HSP90 chaperone/DNA topoisomerase II/histidine kinase"/>
    <property type="match status" value="1"/>
</dbReference>
<dbReference type="InterPro" id="IPR036890">
    <property type="entry name" value="HATPase_C_sf"/>
</dbReference>
<dbReference type="InterPro" id="IPR001610">
    <property type="entry name" value="PAC"/>
</dbReference>
<keyword evidence="9" id="KW-0677">Repeat</keyword>